<evidence type="ECO:0000256" key="1">
    <source>
        <dbReference type="SAM" id="MobiDB-lite"/>
    </source>
</evidence>
<accession>A0A5S6R5X9</accession>
<reference evidence="2" key="1">
    <citation type="submission" date="2014-03" db="EMBL/GenBank/DDBJ databases">
        <title>The whipworm genome and dual-species transcriptomics of an intimate host-pathogen interaction.</title>
        <authorList>
            <person name="Foth B.J."/>
            <person name="Tsai I.J."/>
            <person name="Reid A.J."/>
            <person name="Bancroft A.J."/>
            <person name="Nichol S."/>
            <person name="Tracey A."/>
            <person name="Holroyd N."/>
            <person name="Cotton J.A."/>
            <person name="Stanley E.J."/>
            <person name="Zarowiecki M."/>
            <person name="Liu J.Z."/>
            <person name="Huckvale T."/>
            <person name="Cooper P.J."/>
            <person name="Grencis R.K."/>
            <person name="Berriman M."/>
        </authorList>
    </citation>
    <scope>NUCLEOTIDE SEQUENCE [LARGE SCALE GENOMIC DNA]</scope>
    <source>
        <strain evidence="2">Edinburgh</strain>
    </source>
</reference>
<evidence type="ECO:0000313" key="2">
    <source>
        <dbReference type="Proteomes" id="UP000046395"/>
    </source>
</evidence>
<name>A0A5S6R5X9_TRIMR</name>
<proteinExistence type="predicted"/>
<organism evidence="2 4">
    <name type="scientific">Trichuris muris</name>
    <name type="common">Mouse whipworm</name>
    <dbReference type="NCBI Taxonomy" id="70415"/>
    <lineage>
        <taxon>Eukaryota</taxon>
        <taxon>Metazoa</taxon>
        <taxon>Ecdysozoa</taxon>
        <taxon>Nematoda</taxon>
        <taxon>Enoplea</taxon>
        <taxon>Dorylaimia</taxon>
        <taxon>Trichinellida</taxon>
        <taxon>Trichuridae</taxon>
        <taxon>Trichuris</taxon>
    </lineage>
</organism>
<protein>
    <submittedName>
        <fullName evidence="3 4">Uncharacterized protein</fullName>
    </submittedName>
</protein>
<sequence>MSEDIEAVLFDPNVFPFAEALTDEEDESTSKSRERYEELVSVCSSRSAVSSQSDANALLKKTIACLLSLSGFADAELCSIHVMAEMTGLLLEEKCSEISIYLRGASTVSNGTLRLLCERFKLEQIEDLERCISIECNVGIQSERKHEKRSKVRKRSDDKTEGKRRKKKKGRPQ</sequence>
<evidence type="ECO:0000313" key="4">
    <source>
        <dbReference type="WBParaSite" id="TMUE_3000014617.1"/>
    </source>
</evidence>
<feature type="compositionally biased region" description="Basic residues" evidence="1">
    <location>
        <begin position="162"/>
        <end position="173"/>
    </location>
</feature>
<dbReference type="WBParaSite" id="TMUE_2000010270.1">
    <property type="protein sequence ID" value="TMUE_2000010270.1"/>
    <property type="gene ID" value="WBGene00300917"/>
</dbReference>
<keyword evidence="2" id="KW-1185">Reference proteome</keyword>
<dbReference type="WBParaSite" id="TMUE_3000014617.1">
    <property type="protein sequence ID" value="TMUE_3000014617.1"/>
    <property type="gene ID" value="WBGene00302270"/>
</dbReference>
<feature type="region of interest" description="Disordered" evidence="1">
    <location>
        <begin position="143"/>
        <end position="173"/>
    </location>
</feature>
<reference evidence="3 4" key="2">
    <citation type="submission" date="2019-12" db="UniProtKB">
        <authorList>
            <consortium name="WormBaseParasite"/>
        </authorList>
    </citation>
    <scope>IDENTIFICATION</scope>
</reference>
<dbReference type="AlphaFoldDB" id="A0A5S6R5X9"/>
<dbReference type="Proteomes" id="UP000046395">
    <property type="component" value="Unassembled WGS sequence"/>
</dbReference>
<evidence type="ECO:0000313" key="3">
    <source>
        <dbReference type="WBParaSite" id="TMUE_2000010270.1"/>
    </source>
</evidence>